<protein>
    <submittedName>
        <fullName evidence="2">Uncharacterized protein</fullName>
    </submittedName>
</protein>
<keyword evidence="3" id="KW-1185">Reference proteome</keyword>
<dbReference type="STRING" id="98765.A0A2R6NMT7"/>
<evidence type="ECO:0000313" key="2">
    <source>
        <dbReference type="EMBL" id="PSR73691.1"/>
    </source>
</evidence>
<evidence type="ECO:0000256" key="1">
    <source>
        <dbReference type="SAM" id="MobiDB-lite"/>
    </source>
</evidence>
<feature type="compositionally biased region" description="Basic and acidic residues" evidence="1">
    <location>
        <begin position="1074"/>
        <end position="1085"/>
    </location>
</feature>
<sequence length="1135" mass="121964">MERMDEKPITPELAEPTHLQLSTILNAPCEERCNSDSSIERTFALDRGRVLSTPAPTAFSTFTESSFLSEAERIQSDLEMTSASHAPTTDVPPSASSSSIPTHAHGAYMQLTTPTVEDRHIKDDVEDHLPNISASFLEVPVETGAGQLDSALPDCITENVAQAEAPTVAYTQVTLETTEIPTLNCTSHAIVIRQVDPMANTPSDVPEAQMVGPTTSLPEDDQRIGSTLMVERAPTAESQDTKITYEASQHQAPLSAEATSTDAATLGYNFMHAYTECIIPEIVIDNSACEPSDQYTLDDLAVQAAQEVNSLERSQRNDSSPSLSLLGTSIVLTQDTVLPASKDDVTQLAASALLLTSEIISSPDSPFPTSGFEQSDLLTIEDGRDQQHDFAPSTAPMHDAVLPLTRTIEGDSFQIATSSDLHRPPSTNTYITNLNQDSDRSGSIPDAFNSDGSTPTLSVRTDANTMISRAAEETVPLTEVSLLPCELASSPDLGQYPAIATLVDHWDSRTTDTPDNTAIFQLPALKNASNHIDSPKLVSSTDSCSNASPVTPVAAGAGARDNTDLADPSGMLQPGAASEPIDELMSPSTVLEDLDTLEAPVLSHQSIENLSDDPAMGTTSPTTLTSRESASPAETQASSLTLAHGRLNQNHADRSGGFSSAKPVESPSQEDNFSRSVNVEKGPQLIQDSAQETDDPHSRNLPPSSPPSSQVSELRLSQTMLSYSDADLYMDRCELPSCEELILEPADPLSSFLPESSPPPSSQDGIFSSSPFTFSSPPTSPKLLPHDKDDQMIADEAPEACISLGKRTCDEAADHEEDDVQQGDSKRQKILKAMSPPPPLLLKRPMPSQKKEQKILTQPFRSPLVKSEDVLEGKERIYANLRAQPPPAMIPNPALSQAKNKLAEQATDTQSRLSSVSELAKDYTANAAKQFKSPFSTPLASNLGVPSVGTTMAAGSGVKALRTVQSLQARVQKLKQAIKLKESDGEDERRLEELVTKWRTVAREVAWQVWDTVKDCDPGESLKVKKGGWDKVGPPLSKKQGEARGLQAGWGLESGWGYDDAKGKGGLEGSWGWDKGEEMDVDGKEGPSAADDTMEIDEEDTQVENHSLGTMLRHLGVNPETLGWDEDEGDFVGDP</sequence>
<feature type="compositionally biased region" description="Polar residues" evidence="1">
    <location>
        <begin position="540"/>
        <end position="549"/>
    </location>
</feature>
<feature type="region of interest" description="Disordered" evidence="1">
    <location>
        <begin position="1068"/>
        <end position="1094"/>
    </location>
</feature>
<comment type="caution">
    <text evidence="2">The sequence shown here is derived from an EMBL/GenBank/DDBJ whole genome shotgun (WGS) entry which is preliminary data.</text>
</comment>
<feature type="region of interest" description="Disordered" evidence="1">
    <location>
        <begin position="649"/>
        <end position="714"/>
    </location>
</feature>
<feature type="compositionally biased region" description="Polar residues" evidence="1">
    <location>
        <begin position="666"/>
        <end position="677"/>
    </location>
</feature>
<proteinExistence type="predicted"/>
<accession>A0A2R6NMT7</accession>
<reference evidence="2 3" key="1">
    <citation type="submission" date="2018-02" db="EMBL/GenBank/DDBJ databases">
        <title>Genome sequence of the basidiomycete white-rot fungus Phlebia centrifuga.</title>
        <authorList>
            <person name="Granchi Z."/>
            <person name="Peng M."/>
            <person name="de Vries R.P."/>
            <person name="Hilden K."/>
            <person name="Makela M.R."/>
            <person name="Grigoriev I."/>
            <person name="Riley R."/>
        </authorList>
    </citation>
    <scope>NUCLEOTIDE SEQUENCE [LARGE SCALE GENOMIC DNA]</scope>
    <source>
        <strain evidence="2 3">FBCC195</strain>
    </source>
</reference>
<organism evidence="2 3">
    <name type="scientific">Hermanssonia centrifuga</name>
    <dbReference type="NCBI Taxonomy" id="98765"/>
    <lineage>
        <taxon>Eukaryota</taxon>
        <taxon>Fungi</taxon>
        <taxon>Dikarya</taxon>
        <taxon>Basidiomycota</taxon>
        <taxon>Agaricomycotina</taxon>
        <taxon>Agaricomycetes</taxon>
        <taxon>Polyporales</taxon>
        <taxon>Meruliaceae</taxon>
        <taxon>Hermanssonia</taxon>
    </lineage>
</organism>
<dbReference type="Proteomes" id="UP000186601">
    <property type="component" value="Unassembled WGS sequence"/>
</dbReference>
<feature type="region of interest" description="Disordered" evidence="1">
    <location>
        <begin position="434"/>
        <end position="457"/>
    </location>
</feature>
<feature type="region of interest" description="Disordered" evidence="1">
    <location>
        <begin position="605"/>
        <end position="637"/>
    </location>
</feature>
<evidence type="ECO:0000313" key="3">
    <source>
        <dbReference type="Proteomes" id="UP000186601"/>
    </source>
</evidence>
<dbReference type="AlphaFoldDB" id="A0A2R6NMT7"/>
<dbReference type="Gene3D" id="6.10.140.1020">
    <property type="match status" value="2"/>
</dbReference>
<feature type="region of interest" description="Disordered" evidence="1">
    <location>
        <begin position="540"/>
        <end position="580"/>
    </location>
</feature>
<feature type="compositionally biased region" description="Polar residues" evidence="1">
    <location>
        <begin position="617"/>
        <end position="637"/>
    </location>
</feature>
<gene>
    <name evidence="2" type="ORF">PHLCEN_2v10610</name>
</gene>
<name>A0A2R6NMT7_9APHY</name>
<dbReference type="EMBL" id="MLYV02001069">
    <property type="protein sequence ID" value="PSR73691.1"/>
    <property type="molecule type" value="Genomic_DNA"/>
</dbReference>
<dbReference type="OrthoDB" id="27934at2759"/>
<feature type="compositionally biased region" description="Low complexity" evidence="1">
    <location>
        <begin position="767"/>
        <end position="777"/>
    </location>
</feature>
<feature type="region of interest" description="Disordered" evidence="1">
    <location>
        <begin position="749"/>
        <end position="787"/>
    </location>
</feature>